<comment type="caution">
    <text evidence="1">The sequence shown here is derived from an EMBL/GenBank/DDBJ whole genome shotgun (WGS) entry which is preliminary data.</text>
</comment>
<reference evidence="1" key="1">
    <citation type="submission" date="2019-11" db="EMBL/GenBank/DDBJ databases">
        <title>Lipid analysis of CO2-rich subsurface aquifers suggests an autotrophy-based deep biosphere with lysolipids enriched in CPR bacteria.</title>
        <authorList>
            <person name="Probst A.J."/>
            <person name="Elling F.J."/>
            <person name="Castelle C.J."/>
            <person name="Zhu Q."/>
            <person name="Elvert M."/>
            <person name="Birarda G."/>
            <person name="Holman H.-Y."/>
            <person name="Lane K.R."/>
            <person name="Ladd B."/>
            <person name="Ryan M.C."/>
            <person name="Woyke T."/>
            <person name="Hinrichs K.-U."/>
            <person name="Banfield J.F."/>
        </authorList>
    </citation>
    <scope>NUCLEOTIDE SEQUENCE</scope>
    <source>
        <strain evidence="1">CG_2015-01_33_1645</strain>
    </source>
</reference>
<evidence type="ECO:0008006" key="3">
    <source>
        <dbReference type="Google" id="ProtNLM"/>
    </source>
</evidence>
<evidence type="ECO:0000313" key="2">
    <source>
        <dbReference type="Proteomes" id="UP000768163"/>
    </source>
</evidence>
<name>A0A8J8CET8_9ARCH</name>
<dbReference type="AlphaFoldDB" id="A0A8J8CET8"/>
<accession>A0A8J8CET8</accession>
<sequence>MAHKCLKCNKIYSDEEILTIKQCITCGGRFFLSAKTDEELLRKEDLRTPEEKAFGVAGEVEVRRVGDIVFVKKIPSEAGVEKEIKNKEEEIKAEIKAEIKEKGKPEILEAPSPGPAISTKEFYGWKKYDMEKEEGKTSQMQTSEQREIEENKLKIESIMEKQGIEDIHDIKAVKPKTEKVPEREKAGTAGTVKVIVEKAEKVAEEKPEPIVLSDEEWLEKVFKDKPDGVVTMDIETLKILKTGKYEIDVPGLMGNKPVIAALREGTYYIDIHSAIEKFRTRKKRRG</sequence>
<dbReference type="EMBL" id="JAACVF010000124">
    <property type="protein sequence ID" value="NCN65325.1"/>
    <property type="molecule type" value="Genomic_DNA"/>
</dbReference>
<evidence type="ECO:0000313" key="1">
    <source>
        <dbReference type="EMBL" id="NCN65325.1"/>
    </source>
</evidence>
<gene>
    <name evidence="1" type="ORF">GW910_04615</name>
</gene>
<dbReference type="Proteomes" id="UP000768163">
    <property type="component" value="Unassembled WGS sequence"/>
</dbReference>
<proteinExistence type="predicted"/>
<protein>
    <recommendedName>
        <fullName evidence="3">Zn-ribbon containing protein</fullName>
    </recommendedName>
</protein>
<dbReference type="InterPro" id="IPR018645">
    <property type="entry name" value="OapC-like"/>
</dbReference>
<organism evidence="1 2">
    <name type="scientific">Candidatus Altarchaeum hamiconexum</name>
    <dbReference type="NCBI Taxonomy" id="1803513"/>
    <lineage>
        <taxon>Archaea</taxon>
        <taxon>Candidatus Altarchaeota</taxon>
        <taxon>Candidatus Altiarchaeia</taxon>
        <taxon>Candidatus Altarchaeales</taxon>
        <taxon>Candidatus Altarchaeaceae</taxon>
        <taxon>Candidatus Altarchaeum</taxon>
    </lineage>
</organism>
<dbReference type="Pfam" id="PF09845">
    <property type="entry name" value="OapC"/>
    <property type="match status" value="2"/>
</dbReference>